<dbReference type="STRING" id="559515.M4BYI9"/>
<feature type="region of interest" description="Disordered" evidence="6">
    <location>
        <begin position="1"/>
        <end position="20"/>
    </location>
</feature>
<dbReference type="Pfam" id="PF14766">
    <property type="entry name" value="RPA_interact_N"/>
    <property type="match status" value="1"/>
</dbReference>
<organism evidence="9 10">
    <name type="scientific">Hyaloperonospora arabidopsidis (strain Emoy2)</name>
    <name type="common">Downy mildew agent</name>
    <name type="synonym">Peronospora arabidopsidis</name>
    <dbReference type="NCBI Taxonomy" id="559515"/>
    <lineage>
        <taxon>Eukaryota</taxon>
        <taxon>Sar</taxon>
        <taxon>Stramenopiles</taxon>
        <taxon>Oomycota</taxon>
        <taxon>Peronosporomycetes</taxon>
        <taxon>Peronosporales</taxon>
        <taxon>Peronosporaceae</taxon>
        <taxon>Hyaloperonospora</taxon>
    </lineage>
</organism>
<reference evidence="10" key="1">
    <citation type="journal article" date="2010" name="Science">
        <title>Signatures of adaptation to obligate biotrophy in the Hyaloperonospora arabidopsidis genome.</title>
        <authorList>
            <person name="Baxter L."/>
            <person name="Tripathy S."/>
            <person name="Ishaque N."/>
            <person name="Boot N."/>
            <person name="Cabral A."/>
            <person name="Kemen E."/>
            <person name="Thines M."/>
            <person name="Ah-Fong A."/>
            <person name="Anderson R."/>
            <person name="Badejoko W."/>
            <person name="Bittner-Eddy P."/>
            <person name="Boore J.L."/>
            <person name="Chibucos M.C."/>
            <person name="Coates M."/>
            <person name="Dehal P."/>
            <person name="Delehaunty K."/>
            <person name="Dong S."/>
            <person name="Downton P."/>
            <person name="Dumas B."/>
            <person name="Fabro G."/>
            <person name="Fronick C."/>
            <person name="Fuerstenberg S.I."/>
            <person name="Fulton L."/>
            <person name="Gaulin E."/>
            <person name="Govers F."/>
            <person name="Hughes L."/>
            <person name="Humphray S."/>
            <person name="Jiang R.H."/>
            <person name="Judelson H."/>
            <person name="Kamoun S."/>
            <person name="Kyung K."/>
            <person name="Meijer H."/>
            <person name="Minx P."/>
            <person name="Morris P."/>
            <person name="Nelson J."/>
            <person name="Phuntumart V."/>
            <person name="Qutob D."/>
            <person name="Rehmany A."/>
            <person name="Rougon-Cardoso A."/>
            <person name="Ryden P."/>
            <person name="Torto-Alalibo T."/>
            <person name="Studholme D."/>
            <person name="Wang Y."/>
            <person name="Win J."/>
            <person name="Wood J."/>
            <person name="Clifton S.W."/>
            <person name="Rogers J."/>
            <person name="Van den Ackerveken G."/>
            <person name="Jones J.D."/>
            <person name="McDowell J.M."/>
            <person name="Beynon J."/>
            <person name="Tyler B.M."/>
        </authorList>
    </citation>
    <scope>NUCLEOTIDE SEQUENCE [LARGE SCALE GENOMIC DNA]</scope>
    <source>
        <strain evidence="10">Emoy2</strain>
    </source>
</reference>
<evidence type="ECO:0000313" key="9">
    <source>
        <dbReference type="EnsemblProtists" id="HpaP811637"/>
    </source>
</evidence>
<dbReference type="OMA" id="FTFHVKY"/>
<proteinExistence type="predicted"/>
<evidence type="ECO:0000259" key="7">
    <source>
        <dbReference type="Pfam" id="PF14766"/>
    </source>
</evidence>
<reference evidence="9" key="2">
    <citation type="submission" date="2015-06" db="UniProtKB">
        <authorList>
            <consortium name="EnsemblProtists"/>
        </authorList>
    </citation>
    <scope>IDENTIFICATION</scope>
    <source>
        <strain evidence="9">Emoy2</strain>
    </source>
</reference>
<dbReference type="InParanoid" id="M4BYI9"/>
<feature type="domain" description="RPA-interacting protein N-terminal" evidence="7">
    <location>
        <begin position="14"/>
        <end position="53"/>
    </location>
</feature>
<evidence type="ECO:0000256" key="5">
    <source>
        <dbReference type="ARBA" id="ARBA00023242"/>
    </source>
</evidence>
<evidence type="ECO:0000256" key="3">
    <source>
        <dbReference type="ARBA" id="ARBA00022771"/>
    </source>
</evidence>
<dbReference type="eggNOG" id="ENOG502SFYB">
    <property type="taxonomic scope" value="Eukaryota"/>
</dbReference>
<dbReference type="VEuPathDB" id="FungiDB:HpaG811636"/>
<dbReference type="GO" id="GO:0005634">
    <property type="term" value="C:nucleus"/>
    <property type="evidence" value="ECO:0007669"/>
    <property type="project" value="UniProtKB-SubCell"/>
</dbReference>
<keyword evidence="2" id="KW-0479">Metal-binding</keyword>
<dbReference type="Pfam" id="PF14768">
    <property type="entry name" value="RPA_interact_C"/>
    <property type="match status" value="1"/>
</dbReference>
<evidence type="ECO:0000256" key="2">
    <source>
        <dbReference type="ARBA" id="ARBA00022723"/>
    </source>
</evidence>
<protein>
    <recommendedName>
        <fullName evidence="11">RPA-interacting protein C-terminal domain-containing protein</fullName>
    </recommendedName>
</protein>
<dbReference type="InterPro" id="IPR028156">
    <property type="entry name" value="RIP"/>
</dbReference>
<dbReference type="EnsemblProtists" id="HpaT811637">
    <property type="protein sequence ID" value="HpaP811637"/>
    <property type="gene ID" value="HpaG811637"/>
</dbReference>
<dbReference type="EMBL" id="JH598047">
    <property type="status" value="NOT_ANNOTATED_CDS"/>
    <property type="molecule type" value="Genomic_DNA"/>
</dbReference>
<dbReference type="EnsemblProtists" id="HpaT811636">
    <property type="protein sequence ID" value="HpaP811636"/>
    <property type="gene ID" value="HpaG811636"/>
</dbReference>
<dbReference type="GO" id="GO:0008270">
    <property type="term" value="F:zinc ion binding"/>
    <property type="evidence" value="ECO:0007669"/>
    <property type="project" value="UniProtKB-KW"/>
</dbReference>
<evidence type="ECO:0000256" key="6">
    <source>
        <dbReference type="SAM" id="MobiDB-lite"/>
    </source>
</evidence>
<evidence type="ECO:0000256" key="4">
    <source>
        <dbReference type="ARBA" id="ARBA00022833"/>
    </source>
</evidence>
<keyword evidence="3" id="KW-0863">Zinc-finger</keyword>
<dbReference type="AlphaFoldDB" id="M4BYI9"/>
<feature type="domain" description="RPA-interacting protein C-terminal" evidence="8">
    <location>
        <begin position="165"/>
        <end position="254"/>
    </location>
</feature>
<name>M4BYI9_HYAAE</name>
<sequence>MEGASTSGEQSRTHRSPLKRLSLSPPIWKDQLRRRCFQRLKQDRTQLLAKLRRSDGRTSVTEEMQQLVAHVSSCASSAASVDDLLLLGKLTESDYLEIVHALEDALRQDEEEEELLHMADLEDAELEAMLAGLDLDELPQEQDLKVVAGDRELVKGTTALEISVLCPQCKTGYLREEGLDGGAVPFLSCSCGFTFNVQPEHHGVLEKFQDKILNAFMTHRGSCSADPTFDKMTKLFQDHGPDVLCIKCTTCKCDYALP</sequence>
<dbReference type="PANTHER" id="PTHR31742">
    <property type="entry name" value="RPA-INTERACTING PROTEIN RPAIN"/>
    <property type="match status" value="1"/>
</dbReference>
<accession>M4BYI9</accession>
<dbReference type="Proteomes" id="UP000011713">
    <property type="component" value="Unassembled WGS sequence"/>
</dbReference>
<dbReference type="InterPro" id="IPR028159">
    <property type="entry name" value="RPA_interact_C_dom"/>
</dbReference>
<evidence type="ECO:0000259" key="8">
    <source>
        <dbReference type="Pfam" id="PF14768"/>
    </source>
</evidence>
<feature type="compositionally biased region" description="Polar residues" evidence="6">
    <location>
        <begin position="1"/>
        <end position="10"/>
    </location>
</feature>
<keyword evidence="4" id="KW-0862">Zinc</keyword>
<keyword evidence="10" id="KW-1185">Reference proteome</keyword>
<evidence type="ECO:0008006" key="11">
    <source>
        <dbReference type="Google" id="ProtNLM"/>
    </source>
</evidence>
<dbReference type="PANTHER" id="PTHR31742:SF1">
    <property type="entry name" value="RPA-INTERACTING PROTEIN"/>
    <property type="match status" value="1"/>
</dbReference>
<dbReference type="GO" id="GO:0006606">
    <property type="term" value="P:protein import into nucleus"/>
    <property type="evidence" value="ECO:0007669"/>
    <property type="project" value="TreeGrafter"/>
</dbReference>
<keyword evidence="5" id="KW-0539">Nucleus</keyword>
<comment type="subcellular location">
    <subcellularLocation>
        <location evidence="1">Nucleus</location>
    </subcellularLocation>
</comment>
<dbReference type="InterPro" id="IPR028158">
    <property type="entry name" value="RPA_interact_N_dom"/>
</dbReference>
<evidence type="ECO:0000256" key="1">
    <source>
        <dbReference type="ARBA" id="ARBA00004123"/>
    </source>
</evidence>
<evidence type="ECO:0000313" key="10">
    <source>
        <dbReference type="Proteomes" id="UP000011713"/>
    </source>
</evidence>
<dbReference type="HOGENOM" id="CLU_095511_0_0_1"/>